<evidence type="ECO:0000313" key="2">
    <source>
        <dbReference type="EMBL" id="CUK25090.1"/>
    </source>
</evidence>
<feature type="transmembrane region" description="Helical" evidence="1">
    <location>
        <begin position="67"/>
        <end position="91"/>
    </location>
</feature>
<name>A0A0P1IUW2_9RHOB</name>
<dbReference type="AlphaFoldDB" id="A0A0P1IUW2"/>
<evidence type="ECO:0000313" key="3">
    <source>
        <dbReference type="Proteomes" id="UP000051184"/>
    </source>
</evidence>
<dbReference type="RefSeq" id="WP_235872024.1">
    <property type="nucleotide sequence ID" value="NZ_CYTO01000026.1"/>
</dbReference>
<sequence>MASILPFLFVYVVSTPNFAAMLVTNSTALGRFLRQVMTNGLPVVFIVNYIGFVFAHNTLNNPDRSEIGYIVLDGLLRSATFIAIHILVYVLSADLFGSFSGNRATAVSVVGPTLERSFIFHNISGVYLYAVVPGAFIALLAVLTKRSGETSDTSKSKTRNIALLFSLVSIPGVTVLSYALNSAT</sequence>
<evidence type="ECO:0000256" key="1">
    <source>
        <dbReference type="SAM" id="Phobius"/>
    </source>
</evidence>
<protein>
    <submittedName>
        <fullName evidence="2">Uncharacterized protein</fullName>
    </submittedName>
</protein>
<proteinExistence type="predicted"/>
<reference evidence="3" key="1">
    <citation type="submission" date="2015-09" db="EMBL/GenBank/DDBJ databases">
        <authorList>
            <person name="Rodrigo-Torres Lidia"/>
            <person name="Arahal R.David."/>
        </authorList>
    </citation>
    <scope>NUCLEOTIDE SEQUENCE [LARGE SCALE GENOMIC DNA]</scope>
    <source>
        <strain evidence="3">CECT 5114</strain>
    </source>
</reference>
<organism evidence="2 3">
    <name type="scientific">Cognatishimia activa</name>
    <dbReference type="NCBI Taxonomy" id="1715691"/>
    <lineage>
        <taxon>Bacteria</taxon>
        <taxon>Pseudomonadati</taxon>
        <taxon>Pseudomonadota</taxon>
        <taxon>Alphaproteobacteria</taxon>
        <taxon>Rhodobacterales</taxon>
        <taxon>Paracoccaceae</taxon>
        <taxon>Cognatishimia</taxon>
    </lineage>
</organism>
<keyword evidence="1" id="KW-0812">Transmembrane</keyword>
<feature type="transmembrane region" description="Helical" evidence="1">
    <location>
        <begin position="118"/>
        <end position="140"/>
    </location>
</feature>
<keyword evidence="1" id="KW-0472">Membrane</keyword>
<feature type="transmembrane region" description="Helical" evidence="1">
    <location>
        <begin position="35"/>
        <end position="55"/>
    </location>
</feature>
<dbReference type="STRING" id="1715691.TA5113_03289"/>
<accession>A0A0P1IUW2</accession>
<dbReference type="EMBL" id="CYUE01000007">
    <property type="protein sequence ID" value="CUK25090.1"/>
    <property type="molecule type" value="Genomic_DNA"/>
</dbReference>
<feature type="transmembrane region" description="Helical" evidence="1">
    <location>
        <begin position="161"/>
        <end position="180"/>
    </location>
</feature>
<gene>
    <name evidence="2" type="ORF">TA5114_00880</name>
</gene>
<keyword evidence="3" id="KW-1185">Reference proteome</keyword>
<dbReference type="Proteomes" id="UP000051184">
    <property type="component" value="Unassembled WGS sequence"/>
</dbReference>
<keyword evidence="1" id="KW-1133">Transmembrane helix</keyword>